<dbReference type="RefSeq" id="WP_028928719.1">
    <property type="nucleotide sequence ID" value="NZ_AUII01000002.1"/>
</dbReference>
<feature type="transmembrane region" description="Helical" evidence="1">
    <location>
        <begin position="45"/>
        <end position="64"/>
    </location>
</feature>
<evidence type="ECO:0000313" key="4">
    <source>
        <dbReference type="Proteomes" id="UP000321328"/>
    </source>
</evidence>
<name>A0A511CV17_9PSEU</name>
<keyword evidence="1" id="KW-0472">Membrane</keyword>
<dbReference type="InterPro" id="IPR019692">
    <property type="entry name" value="CFP-6_PH"/>
</dbReference>
<evidence type="ECO:0000256" key="1">
    <source>
        <dbReference type="SAM" id="Phobius"/>
    </source>
</evidence>
<gene>
    <name evidence="3" type="ORF">PA7_02470</name>
</gene>
<dbReference type="Proteomes" id="UP000321328">
    <property type="component" value="Unassembled WGS sequence"/>
</dbReference>
<accession>A0A511CV17</accession>
<proteinExistence type="predicted"/>
<comment type="caution">
    <text evidence="3">The sequence shown here is derived from an EMBL/GenBank/DDBJ whole genome shotgun (WGS) entry which is preliminary data.</text>
</comment>
<dbReference type="EMBL" id="BJVI01000002">
    <property type="protein sequence ID" value="GEL16410.1"/>
    <property type="molecule type" value="Genomic_DNA"/>
</dbReference>
<keyword evidence="1" id="KW-0812">Transmembrane</keyword>
<keyword evidence="4" id="KW-1185">Reference proteome</keyword>
<feature type="transmembrane region" description="Helical" evidence="1">
    <location>
        <begin position="12"/>
        <end position="39"/>
    </location>
</feature>
<dbReference type="STRING" id="1123024.GCA_000423625_00499"/>
<dbReference type="AlphaFoldDB" id="A0A511CV17"/>
<keyword evidence="1" id="KW-1133">Transmembrane helix</keyword>
<feature type="domain" description="Low molecular weight protein antigen 6 PH" evidence="2">
    <location>
        <begin position="65"/>
        <end position="144"/>
    </location>
</feature>
<evidence type="ECO:0000313" key="3">
    <source>
        <dbReference type="EMBL" id="GEL16410.1"/>
    </source>
</evidence>
<reference evidence="3 4" key="1">
    <citation type="submission" date="2019-07" db="EMBL/GenBank/DDBJ databases">
        <title>Whole genome shotgun sequence of Pseudonocardia asaccharolytica NBRC 16224.</title>
        <authorList>
            <person name="Hosoyama A."/>
            <person name="Uohara A."/>
            <person name="Ohji S."/>
            <person name="Ichikawa N."/>
        </authorList>
    </citation>
    <scope>NUCLEOTIDE SEQUENCE [LARGE SCALE GENOMIC DNA]</scope>
    <source>
        <strain evidence="3 4">NBRC 16224</strain>
    </source>
</reference>
<evidence type="ECO:0000259" key="2">
    <source>
        <dbReference type="Pfam" id="PF10756"/>
    </source>
</evidence>
<protein>
    <recommendedName>
        <fullName evidence="2">Low molecular weight protein antigen 6 PH domain-containing protein</fullName>
    </recommendedName>
</protein>
<dbReference type="Pfam" id="PF10756">
    <property type="entry name" value="bPH_6"/>
    <property type="match status" value="1"/>
</dbReference>
<sequence length="148" mass="15651">MTDQVDLIRWSPPAALVGLAWAGAAGAATWCALLISGGADPAGRLLIGVAAVLLFVAAVFGTLARPRLAADAAGVTVRGLSGAKHHPWQRVSGIRVMRIHRLGREVGMLEIDVIDENGRDRLLVFGRLDLGDDPDDVAEVLTRASQNR</sequence>
<organism evidence="3 4">
    <name type="scientific">Pseudonocardia asaccharolytica DSM 44247 = NBRC 16224</name>
    <dbReference type="NCBI Taxonomy" id="1123024"/>
    <lineage>
        <taxon>Bacteria</taxon>
        <taxon>Bacillati</taxon>
        <taxon>Actinomycetota</taxon>
        <taxon>Actinomycetes</taxon>
        <taxon>Pseudonocardiales</taxon>
        <taxon>Pseudonocardiaceae</taxon>
        <taxon>Pseudonocardia</taxon>
    </lineage>
</organism>